<keyword evidence="2" id="KW-1185">Reference proteome</keyword>
<dbReference type="EMBL" id="CM046504">
    <property type="protein sequence ID" value="KAI8679983.1"/>
    <property type="molecule type" value="Genomic_DNA"/>
</dbReference>
<reference evidence="1" key="1">
    <citation type="submission" date="2022-06" db="EMBL/GenBank/DDBJ databases">
        <title>Fusarium solani species complex genomes reveal bases of compartmentalisation and animal pathogenesis.</title>
        <authorList>
            <person name="Tsai I.J."/>
        </authorList>
    </citation>
    <scope>NUCLEOTIDE SEQUENCE</scope>
    <source>
        <strain evidence="1">Fu6.1</strain>
    </source>
</reference>
<accession>A0ACC0RB19</accession>
<protein>
    <submittedName>
        <fullName evidence="1">RNA 3'-terminal-phosphate cyclase</fullName>
    </submittedName>
</protein>
<comment type="caution">
    <text evidence="1">The sequence shown here is derived from an EMBL/GenBank/DDBJ whole genome shotgun (WGS) entry which is preliminary data.</text>
</comment>
<organism evidence="1 2">
    <name type="scientific">Fusarium keratoplasticum</name>
    <dbReference type="NCBI Taxonomy" id="1328300"/>
    <lineage>
        <taxon>Eukaryota</taxon>
        <taxon>Fungi</taxon>
        <taxon>Dikarya</taxon>
        <taxon>Ascomycota</taxon>
        <taxon>Pezizomycotina</taxon>
        <taxon>Sordariomycetes</taxon>
        <taxon>Hypocreomycetidae</taxon>
        <taxon>Hypocreales</taxon>
        <taxon>Nectriaceae</taxon>
        <taxon>Fusarium</taxon>
        <taxon>Fusarium solani species complex</taxon>
    </lineage>
</organism>
<dbReference type="Proteomes" id="UP001065298">
    <property type="component" value="Chromosome 2"/>
</dbReference>
<evidence type="ECO:0000313" key="2">
    <source>
        <dbReference type="Proteomes" id="UP001065298"/>
    </source>
</evidence>
<evidence type="ECO:0000313" key="1">
    <source>
        <dbReference type="EMBL" id="KAI8679983.1"/>
    </source>
</evidence>
<proteinExistence type="predicted"/>
<name>A0ACC0RB19_9HYPO</name>
<sequence length="476" mass="52051">MFLGRQPGCLAILFLRVSDSGTAATNTVTASPASDSNKANHRKRFPRNDRPQWIPWTLYIAHNLQDKDPSPQTATSLKMKPLEISGTTGEGGGQLVRTAIALSALTGQAVTISDIRGGRERGGLRSQHATAIQFLAEATDADVEGLTVGSRTVTFCPRRGPADLLRRNISISAESGSASTLLILQAILPFLVFAGNESDEPVEIEISGGTNVSFSLSFEYLDQVLLPTLEDRFSIRVERRLIRRGWSLGPQSRGKIWIKLFPLKVGQSLRFKAPERPQSYEVKSIDVSMVVPISVQEKLQASLTKDLADLYPGSNVHFKLVEDSSLDSRWYILLVAHSGSGIRWGHDFLGSIPKKTKNRENFSAQISSKVCRGLYGETSAGGQADVHLQDQVVVFQALCDGYSSIPRNDESSPDILVGEMGSLDIGNGRMRKEKTHEPFGHGSLHAQTARWLVRELLPSVEFYNKGDLVKGAGTKV</sequence>
<gene>
    <name evidence="1" type="ORF">NCS57_00277900</name>
</gene>